<dbReference type="AlphaFoldDB" id="A0A3S0L6H8"/>
<dbReference type="InterPro" id="IPR014710">
    <property type="entry name" value="RmlC-like_jellyroll"/>
</dbReference>
<name>A0A3S0L6H8_CHLPH</name>
<evidence type="ECO:0000313" key="6">
    <source>
        <dbReference type="Proteomes" id="UP000327458"/>
    </source>
</evidence>
<dbReference type="Proteomes" id="UP000279908">
    <property type="component" value="Unassembled WGS sequence"/>
</dbReference>
<reference evidence="3 7" key="3">
    <citation type="submission" date="2019-11" db="EMBL/GenBank/DDBJ databases">
        <title>Green- and brown-colored morphotypes of Chlorobia in the stratified aquatic ecosystems of Kandalaksha Gulf (White Sea): A model for study of the accessory genome evolution.</title>
        <authorList>
            <person name="Grouzdev D.S."/>
        </authorList>
    </citation>
    <scope>NUCLEOTIDE SEQUENCE [LARGE SCALE GENOMIC DNA]</scope>
    <source>
        <strain evidence="3 7">ZM</strain>
    </source>
</reference>
<keyword evidence="7" id="KW-1185">Reference proteome</keyword>
<reference evidence="4 5" key="1">
    <citation type="submission" date="2018-12" db="EMBL/GenBank/DDBJ databases">
        <authorList>
            <person name="Lunina O.N."/>
            <person name="Grouzdev D.S."/>
            <person name="Gorlenko V.M."/>
            <person name="Savvichev A.S."/>
        </authorList>
    </citation>
    <scope>NUCLEOTIDE SEQUENCE [LARGE SCALE GENOMIC DNA]</scope>
    <source>
        <strain evidence="4 5">BrKhr-17</strain>
    </source>
</reference>
<evidence type="ECO:0000313" key="3">
    <source>
        <dbReference type="EMBL" id="MWV54246.1"/>
    </source>
</evidence>
<accession>A0A3S0L6H8</accession>
<dbReference type="Gene3D" id="2.60.120.10">
    <property type="entry name" value="Jelly Rolls"/>
    <property type="match status" value="1"/>
</dbReference>
<dbReference type="SUPFAM" id="SSF51182">
    <property type="entry name" value="RmlC-like cupins"/>
    <property type="match status" value="1"/>
</dbReference>
<dbReference type="PROSITE" id="PS51257">
    <property type="entry name" value="PROKAR_LIPOPROTEIN"/>
    <property type="match status" value="1"/>
</dbReference>
<dbReference type="EMBL" id="RXYK01000002">
    <property type="protein sequence ID" value="RTY39418.1"/>
    <property type="molecule type" value="Genomic_DNA"/>
</dbReference>
<comment type="caution">
    <text evidence="4">The sequence shown here is derived from an EMBL/GenBank/DDBJ whole genome shotgun (WGS) entry which is preliminary data.</text>
</comment>
<protein>
    <submittedName>
        <fullName evidence="4">Cupin domain-containing protein</fullName>
    </submittedName>
</protein>
<organism evidence="4 5">
    <name type="scientific">Chlorobium phaeovibrioides</name>
    <dbReference type="NCBI Taxonomy" id="1094"/>
    <lineage>
        <taxon>Bacteria</taxon>
        <taxon>Pseudomonadati</taxon>
        <taxon>Chlorobiota</taxon>
        <taxon>Chlorobiia</taxon>
        <taxon>Chlorobiales</taxon>
        <taxon>Chlorobiaceae</taxon>
        <taxon>Chlorobium/Pelodictyon group</taxon>
        <taxon>Chlorobium</taxon>
    </lineage>
</organism>
<evidence type="ECO:0000313" key="7">
    <source>
        <dbReference type="Proteomes" id="UP000489351"/>
    </source>
</evidence>
<sequence>MNTNRLALRTVSLLLLMVFGFSLSGCAGGAKLDAGRMILPVELEWVKNEKLHGLETVILAGDPSTPKPYAQRIRLAPGTRLEPHFHPNANRMVTVLQGTLYFAYGDRFLEQELRALPPGSFFTEPANAPHYAVAGNEEVVLELHANGVDGTTYVEAQESH</sequence>
<evidence type="ECO:0000259" key="1">
    <source>
        <dbReference type="Pfam" id="PF00190"/>
    </source>
</evidence>
<dbReference type="RefSeq" id="WP_126383538.1">
    <property type="nucleotide sequence ID" value="NZ_CP041698.1"/>
</dbReference>
<dbReference type="Proteomes" id="UP000489351">
    <property type="component" value="Unassembled WGS sequence"/>
</dbReference>
<dbReference type="EMBL" id="WUBZ01000009">
    <property type="protein sequence ID" value="MWV54246.1"/>
    <property type="molecule type" value="Genomic_DNA"/>
</dbReference>
<gene>
    <name evidence="4" type="ORF">EKD02_01715</name>
    <name evidence="2" type="ORF">FP507_09605</name>
    <name evidence="3" type="ORF">GJ685_04095</name>
</gene>
<dbReference type="Pfam" id="PF00190">
    <property type="entry name" value="Cupin_1"/>
    <property type="match status" value="1"/>
</dbReference>
<dbReference type="Proteomes" id="UP000327458">
    <property type="component" value="Unassembled WGS sequence"/>
</dbReference>
<evidence type="ECO:0000313" key="2">
    <source>
        <dbReference type="EMBL" id="KAA6233254.1"/>
    </source>
</evidence>
<proteinExistence type="predicted"/>
<dbReference type="InterPro" id="IPR011051">
    <property type="entry name" value="RmlC_Cupin_sf"/>
</dbReference>
<dbReference type="EMBL" id="VMRG01000001">
    <property type="protein sequence ID" value="KAA6233254.1"/>
    <property type="molecule type" value="Genomic_DNA"/>
</dbReference>
<reference evidence="2 6" key="2">
    <citation type="submission" date="2019-07" db="EMBL/GenBank/DDBJ databases">
        <title>Draft genome Sequence of Chlorobium phaeovibrioides sp. strain PhvTcv-s14, from the Phylum Chlorobi.</title>
        <authorList>
            <person name="Babenko V."/>
            <person name="Boldyreva D."/>
            <person name="Kanygina A."/>
            <person name="Selezneva O."/>
            <person name="Akopiyan T."/>
            <person name="Lunina O."/>
        </authorList>
    </citation>
    <scope>NUCLEOTIDE SEQUENCE [LARGE SCALE GENOMIC DNA]</scope>
    <source>
        <strain evidence="2 6">GrTcv12</strain>
    </source>
</reference>
<feature type="domain" description="Cupin type-1" evidence="1">
    <location>
        <begin position="70"/>
        <end position="139"/>
    </location>
</feature>
<dbReference type="InterPro" id="IPR006045">
    <property type="entry name" value="Cupin_1"/>
</dbReference>
<evidence type="ECO:0000313" key="4">
    <source>
        <dbReference type="EMBL" id="RTY39418.1"/>
    </source>
</evidence>
<dbReference type="CDD" id="cd06989">
    <property type="entry name" value="cupin_DRT102"/>
    <property type="match status" value="1"/>
</dbReference>
<evidence type="ECO:0000313" key="5">
    <source>
        <dbReference type="Proteomes" id="UP000279908"/>
    </source>
</evidence>